<dbReference type="InterPro" id="IPR036390">
    <property type="entry name" value="WH_DNA-bd_sf"/>
</dbReference>
<keyword evidence="6" id="KW-1185">Reference proteome</keyword>
<evidence type="ECO:0000256" key="3">
    <source>
        <dbReference type="ARBA" id="ARBA00023163"/>
    </source>
</evidence>
<keyword evidence="2" id="KW-0238">DNA-binding</keyword>
<dbReference type="PRINTS" id="PR00035">
    <property type="entry name" value="HTHGNTR"/>
</dbReference>
<dbReference type="SUPFAM" id="SSF46785">
    <property type="entry name" value="Winged helix' DNA-binding domain"/>
    <property type="match status" value="1"/>
</dbReference>
<dbReference type="AlphaFoldDB" id="A0A6M1S8Y1"/>
<dbReference type="EMBL" id="JAAKZH010000007">
    <property type="protein sequence ID" value="NGO65897.1"/>
    <property type="molecule type" value="Genomic_DNA"/>
</dbReference>
<dbReference type="Proteomes" id="UP000477849">
    <property type="component" value="Unassembled WGS sequence"/>
</dbReference>
<evidence type="ECO:0000256" key="1">
    <source>
        <dbReference type="ARBA" id="ARBA00023015"/>
    </source>
</evidence>
<dbReference type="PANTHER" id="PTHR43537:SF24">
    <property type="entry name" value="GLUCONATE OPERON TRANSCRIPTIONAL REPRESSOR"/>
    <property type="match status" value="1"/>
</dbReference>
<name>A0A6M1S8Y1_9HYPH</name>
<dbReference type="InterPro" id="IPR036388">
    <property type="entry name" value="WH-like_DNA-bd_sf"/>
</dbReference>
<sequence>MAKLLQRKTPPIDFKVIKAAAPVRHSVTESIRESIAVGYFKAGERITERDLCEMTGVSRTAVREALRQLESEGLVQVVPHRGPIVARLLPEQAEGIYQVRVELEGLACELFARNATDEDIEALKAAFEVLKRGEQITDPLERLTAKNAFYDCLIYGAHNEALGHTLSSLNARVMVLRATSLGAPGRTRESLDELEEVVGHLAARRGKEARKAAARHVMNAGKTALAILRQRLAEEEQED</sequence>
<dbReference type="SMART" id="SM00895">
    <property type="entry name" value="FCD"/>
    <property type="match status" value="1"/>
</dbReference>
<dbReference type="SMART" id="SM00345">
    <property type="entry name" value="HTH_GNTR"/>
    <property type="match status" value="1"/>
</dbReference>
<dbReference type="InterPro" id="IPR011711">
    <property type="entry name" value="GntR_C"/>
</dbReference>
<feature type="domain" description="HTH gntR-type" evidence="4">
    <location>
        <begin position="21"/>
        <end position="88"/>
    </location>
</feature>
<keyword evidence="1" id="KW-0805">Transcription regulation</keyword>
<proteinExistence type="predicted"/>
<gene>
    <name evidence="5" type="ORF">G6N76_19665</name>
</gene>
<keyword evidence="3" id="KW-0804">Transcription</keyword>
<dbReference type="Pfam" id="PF07729">
    <property type="entry name" value="FCD"/>
    <property type="match status" value="1"/>
</dbReference>
<dbReference type="CDD" id="cd07377">
    <property type="entry name" value="WHTH_GntR"/>
    <property type="match status" value="1"/>
</dbReference>
<dbReference type="GO" id="GO:0003677">
    <property type="term" value="F:DNA binding"/>
    <property type="evidence" value="ECO:0007669"/>
    <property type="project" value="UniProtKB-KW"/>
</dbReference>
<dbReference type="Pfam" id="PF00392">
    <property type="entry name" value="GntR"/>
    <property type="match status" value="1"/>
</dbReference>
<dbReference type="InterPro" id="IPR008920">
    <property type="entry name" value="TF_FadR/GntR_C"/>
</dbReference>
<dbReference type="PROSITE" id="PS50949">
    <property type="entry name" value="HTH_GNTR"/>
    <property type="match status" value="1"/>
</dbReference>
<accession>A0A6M1S8Y1</accession>
<evidence type="ECO:0000256" key="2">
    <source>
        <dbReference type="ARBA" id="ARBA00023125"/>
    </source>
</evidence>
<dbReference type="RefSeq" id="WP_163897848.1">
    <property type="nucleotide sequence ID" value="NZ_CP048425.1"/>
</dbReference>
<dbReference type="GO" id="GO:0003700">
    <property type="term" value="F:DNA-binding transcription factor activity"/>
    <property type="evidence" value="ECO:0007669"/>
    <property type="project" value="InterPro"/>
</dbReference>
<dbReference type="Gene3D" id="1.10.10.10">
    <property type="entry name" value="Winged helix-like DNA-binding domain superfamily/Winged helix DNA-binding domain"/>
    <property type="match status" value="1"/>
</dbReference>
<dbReference type="PANTHER" id="PTHR43537">
    <property type="entry name" value="TRANSCRIPTIONAL REGULATOR, GNTR FAMILY"/>
    <property type="match status" value="1"/>
</dbReference>
<evidence type="ECO:0000313" key="6">
    <source>
        <dbReference type="Proteomes" id="UP000477849"/>
    </source>
</evidence>
<protein>
    <submittedName>
        <fullName evidence="5">GntR family transcriptional regulator</fullName>
    </submittedName>
</protein>
<evidence type="ECO:0000259" key="4">
    <source>
        <dbReference type="PROSITE" id="PS50949"/>
    </source>
</evidence>
<comment type="caution">
    <text evidence="5">The sequence shown here is derived from an EMBL/GenBank/DDBJ whole genome shotgun (WGS) entry which is preliminary data.</text>
</comment>
<dbReference type="SUPFAM" id="SSF48008">
    <property type="entry name" value="GntR ligand-binding domain-like"/>
    <property type="match status" value="1"/>
</dbReference>
<evidence type="ECO:0000313" key="5">
    <source>
        <dbReference type="EMBL" id="NGO65897.1"/>
    </source>
</evidence>
<dbReference type="Gene3D" id="1.20.120.530">
    <property type="entry name" value="GntR ligand-binding domain-like"/>
    <property type="match status" value="1"/>
</dbReference>
<dbReference type="InterPro" id="IPR000524">
    <property type="entry name" value="Tscrpt_reg_HTH_GntR"/>
</dbReference>
<organism evidence="5 6">
    <name type="scientific">Rhizobium daejeonense</name>
    <dbReference type="NCBI Taxonomy" id="240521"/>
    <lineage>
        <taxon>Bacteria</taxon>
        <taxon>Pseudomonadati</taxon>
        <taxon>Pseudomonadota</taxon>
        <taxon>Alphaproteobacteria</taxon>
        <taxon>Hyphomicrobiales</taxon>
        <taxon>Rhizobiaceae</taxon>
        <taxon>Rhizobium/Agrobacterium group</taxon>
        <taxon>Rhizobium</taxon>
    </lineage>
</organism>
<reference evidence="5 6" key="1">
    <citation type="submission" date="2020-02" db="EMBL/GenBank/DDBJ databases">
        <title>Genome sequence of the type strain CCBAU10050 of Rhizobium daejeonense.</title>
        <authorList>
            <person name="Gao J."/>
            <person name="Sun J."/>
        </authorList>
    </citation>
    <scope>NUCLEOTIDE SEQUENCE [LARGE SCALE GENOMIC DNA]</scope>
    <source>
        <strain evidence="5 6">CCBAU10050</strain>
    </source>
</reference>